<dbReference type="InterPro" id="IPR032379">
    <property type="entry name" value="DUF4874"/>
</dbReference>
<accession>A0A1I1MG12</accession>
<dbReference type="STRING" id="739143.SAMN05216297_102477"/>
<sequence length="464" mass="51608">MKSDNLIIKKMKNLLLLFCLFLNMASSCQSDGDKNNGEQTNGLEKVTYAVSNEVFTNPERGFMHTWQVNSEGAAITAASLNNLKKENVSLILRLYYLEKFKTTPLSQTQLDLIKTDFTRLREAGLKCVLRFAYTDAQDGSDASVAVISGHLDQLKPILEENKDVIAFVQAGFVGAWGEWYYTTNQLTTPANKKLILDKLLESFPKEVKIQVRTPKIKQDFVATTTAMDATVGYGTSNTARLGFHNDCFMASVDDYGTYTNVTADKTYISNEALYVPTGGETCPPANVPIASCSIAETEMTLLKWTYLNLDYYGPVLQEWRNNNCFTDFERKLGYRLSVSSSSIKKEVALNGSLEFNALINNSGFAPVYNPKNAFLILRATTGGTIYKKKLNFDVRKVVPKVTFDLKESVSLSGVPAGTYELLLKIEDSSSKLADRPDYCVRLANTGIWEATTGFNKLSQTVIIK</sequence>
<evidence type="ECO:0000259" key="2">
    <source>
        <dbReference type="Pfam" id="PF16116"/>
    </source>
</evidence>
<dbReference type="PROSITE" id="PS51257">
    <property type="entry name" value="PROKAR_LIPOPROTEIN"/>
    <property type="match status" value="1"/>
</dbReference>
<protein>
    <recommendedName>
        <fullName evidence="6">DUF4832 domain-containing protein</fullName>
    </recommendedName>
</protein>
<gene>
    <name evidence="4" type="ORF">SAMN05216297_102477</name>
</gene>
<evidence type="ECO:0000313" key="5">
    <source>
        <dbReference type="Proteomes" id="UP000199672"/>
    </source>
</evidence>
<dbReference type="Pfam" id="PF16173">
    <property type="entry name" value="DUF4874"/>
    <property type="match status" value="1"/>
</dbReference>
<keyword evidence="5" id="KW-1185">Reference proteome</keyword>
<feature type="domain" description="DUF4832" evidence="2">
    <location>
        <begin position="240"/>
        <end position="444"/>
    </location>
</feature>
<dbReference type="Pfam" id="PF16116">
    <property type="entry name" value="DUF4832"/>
    <property type="match status" value="1"/>
</dbReference>
<feature type="domain" description="DUF4874" evidence="3">
    <location>
        <begin position="57"/>
        <end position="215"/>
    </location>
</feature>
<dbReference type="OrthoDB" id="9760654at2"/>
<evidence type="ECO:0000259" key="3">
    <source>
        <dbReference type="Pfam" id="PF16173"/>
    </source>
</evidence>
<feature type="chain" id="PRO_5011623708" description="DUF4832 domain-containing protein" evidence="1">
    <location>
        <begin position="31"/>
        <end position="464"/>
    </location>
</feature>
<keyword evidence="1" id="KW-0732">Signal</keyword>
<evidence type="ECO:0000313" key="4">
    <source>
        <dbReference type="EMBL" id="SFC84431.1"/>
    </source>
</evidence>
<proteinExistence type="predicted"/>
<reference evidence="5" key="1">
    <citation type="submission" date="2016-10" db="EMBL/GenBank/DDBJ databases">
        <authorList>
            <person name="Varghese N."/>
            <person name="Submissions S."/>
        </authorList>
    </citation>
    <scope>NUCLEOTIDE SEQUENCE [LARGE SCALE GENOMIC DNA]</scope>
    <source>
        <strain evidence="5">CGMCC 1.10370</strain>
    </source>
</reference>
<evidence type="ECO:0008006" key="6">
    <source>
        <dbReference type="Google" id="ProtNLM"/>
    </source>
</evidence>
<feature type="signal peptide" evidence="1">
    <location>
        <begin position="1"/>
        <end position="30"/>
    </location>
</feature>
<evidence type="ECO:0000256" key="1">
    <source>
        <dbReference type="SAM" id="SignalP"/>
    </source>
</evidence>
<dbReference type="EMBL" id="FOMH01000002">
    <property type="protein sequence ID" value="SFC84431.1"/>
    <property type="molecule type" value="Genomic_DNA"/>
</dbReference>
<dbReference type="InterPro" id="IPR032267">
    <property type="entry name" value="DUF4832"/>
</dbReference>
<dbReference type="AlphaFoldDB" id="A0A1I1MG12"/>
<dbReference type="Proteomes" id="UP000199672">
    <property type="component" value="Unassembled WGS sequence"/>
</dbReference>
<name>A0A1I1MG12_9FLAO</name>
<organism evidence="4 5">
    <name type="scientific">Flavobacterium phragmitis</name>
    <dbReference type="NCBI Taxonomy" id="739143"/>
    <lineage>
        <taxon>Bacteria</taxon>
        <taxon>Pseudomonadati</taxon>
        <taxon>Bacteroidota</taxon>
        <taxon>Flavobacteriia</taxon>
        <taxon>Flavobacteriales</taxon>
        <taxon>Flavobacteriaceae</taxon>
        <taxon>Flavobacterium</taxon>
    </lineage>
</organism>